<dbReference type="Pfam" id="PF02569">
    <property type="entry name" value="Pantoate_ligase"/>
    <property type="match status" value="1"/>
</dbReference>
<comment type="subcellular location">
    <subcellularLocation>
        <location evidence="8">Cytoplasm</location>
    </subcellularLocation>
</comment>
<feature type="binding site" evidence="8">
    <location>
        <position position="153"/>
    </location>
    <ligand>
        <name>(R)-pantoate</name>
        <dbReference type="ChEBI" id="CHEBI:15980"/>
    </ligand>
</feature>
<comment type="catalytic activity">
    <reaction evidence="7 8">
        <text>(R)-pantoate + beta-alanine + ATP = (R)-pantothenate + AMP + diphosphate + H(+)</text>
        <dbReference type="Rhea" id="RHEA:10912"/>
        <dbReference type="ChEBI" id="CHEBI:15378"/>
        <dbReference type="ChEBI" id="CHEBI:15980"/>
        <dbReference type="ChEBI" id="CHEBI:29032"/>
        <dbReference type="ChEBI" id="CHEBI:30616"/>
        <dbReference type="ChEBI" id="CHEBI:33019"/>
        <dbReference type="ChEBI" id="CHEBI:57966"/>
        <dbReference type="ChEBI" id="CHEBI:456215"/>
        <dbReference type="EC" id="6.3.2.1"/>
    </reaction>
</comment>
<dbReference type="Proteomes" id="UP000570166">
    <property type="component" value="Unassembled WGS sequence"/>
</dbReference>
<dbReference type="SUPFAM" id="SSF52374">
    <property type="entry name" value="Nucleotidylyl transferase"/>
    <property type="match status" value="1"/>
</dbReference>
<dbReference type="EMBL" id="JACEIB010000005">
    <property type="protein sequence ID" value="MBA2934014.1"/>
    <property type="molecule type" value="Genomic_DNA"/>
</dbReference>
<keyword evidence="3 8" id="KW-0436">Ligase</keyword>
<dbReference type="CDD" id="cd00560">
    <property type="entry name" value="PanC"/>
    <property type="match status" value="1"/>
</dbReference>
<comment type="caution">
    <text evidence="9">The sequence shown here is derived from an EMBL/GenBank/DDBJ whole genome shotgun (WGS) entry which is preliminary data.</text>
</comment>
<evidence type="ECO:0000256" key="3">
    <source>
        <dbReference type="ARBA" id="ARBA00022598"/>
    </source>
</evidence>
<dbReference type="GO" id="GO:0005524">
    <property type="term" value="F:ATP binding"/>
    <property type="evidence" value="ECO:0007669"/>
    <property type="project" value="UniProtKB-KW"/>
</dbReference>
<evidence type="ECO:0000256" key="4">
    <source>
        <dbReference type="ARBA" id="ARBA00022655"/>
    </source>
</evidence>
<reference evidence="9 10" key="1">
    <citation type="submission" date="2020-07" db="EMBL/GenBank/DDBJ databases">
        <authorList>
            <person name="Sun Q."/>
        </authorList>
    </citation>
    <scope>NUCLEOTIDE SEQUENCE [LARGE SCALE GENOMIC DNA]</scope>
    <source>
        <strain evidence="9 10">CGMCC 1.13654</strain>
    </source>
</reference>
<name>A0A838L4C9_9SPHN</name>
<feature type="binding site" evidence="8">
    <location>
        <begin position="147"/>
        <end position="150"/>
    </location>
    <ligand>
        <name>ATP</name>
        <dbReference type="ChEBI" id="CHEBI:30616"/>
    </ligand>
</feature>
<dbReference type="AlphaFoldDB" id="A0A838L4C9"/>
<dbReference type="PANTHER" id="PTHR21299:SF1">
    <property type="entry name" value="PANTOATE--BETA-ALANINE LIGASE"/>
    <property type="match status" value="1"/>
</dbReference>
<evidence type="ECO:0000313" key="10">
    <source>
        <dbReference type="Proteomes" id="UP000570166"/>
    </source>
</evidence>
<dbReference type="GO" id="GO:0004592">
    <property type="term" value="F:pantoate-beta-alanine ligase activity"/>
    <property type="evidence" value="ECO:0007669"/>
    <property type="project" value="UniProtKB-UniRule"/>
</dbReference>
<gene>
    <name evidence="8" type="primary">panC</name>
    <name evidence="9" type="ORF">HZF05_07865</name>
</gene>
<evidence type="ECO:0000256" key="1">
    <source>
        <dbReference type="ARBA" id="ARBA00004990"/>
    </source>
</evidence>
<feature type="binding site" evidence="8">
    <location>
        <position position="61"/>
    </location>
    <ligand>
        <name>(R)-pantoate</name>
        <dbReference type="ChEBI" id="CHEBI:15980"/>
    </ligand>
</feature>
<feature type="binding site" evidence="8">
    <location>
        <position position="61"/>
    </location>
    <ligand>
        <name>beta-alanine</name>
        <dbReference type="ChEBI" id="CHEBI:57966"/>
    </ligand>
</feature>
<dbReference type="Gene3D" id="3.40.50.620">
    <property type="entry name" value="HUPs"/>
    <property type="match status" value="1"/>
</dbReference>
<evidence type="ECO:0000313" key="9">
    <source>
        <dbReference type="EMBL" id="MBA2934014.1"/>
    </source>
</evidence>
<evidence type="ECO:0000256" key="7">
    <source>
        <dbReference type="ARBA" id="ARBA00048258"/>
    </source>
</evidence>
<comment type="similarity">
    <text evidence="2 8">Belongs to the pantothenate synthetase family.</text>
</comment>
<dbReference type="InterPro" id="IPR042176">
    <property type="entry name" value="Pantoate_ligase_C"/>
</dbReference>
<evidence type="ECO:0000256" key="6">
    <source>
        <dbReference type="ARBA" id="ARBA00022840"/>
    </source>
</evidence>
<dbReference type="GO" id="GO:0005829">
    <property type="term" value="C:cytosol"/>
    <property type="evidence" value="ECO:0007669"/>
    <property type="project" value="TreeGrafter"/>
</dbReference>
<keyword evidence="10" id="KW-1185">Reference proteome</keyword>
<evidence type="ECO:0000256" key="8">
    <source>
        <dbReference type="HAMAP-Rule" id="MF_00158"/>
    </source>
</evidence>
<dbReference type="HAMAP" id="MF_00158">
    <property type="entry name" value="PanC"/>
    <property type="match status" value="1"/>
</dbReference>
<dbReference type="InterPro" id="IPR014729">
    <property type="entry name" value="Rossmann-like_a/b/a_fold"/>
</dbReference>
<dbReference type="NCBIfam" id="TIGR00018">
    <property type="entry name" value="panC"/>
    <property type="match status" value="1"/>
</dbReference>
<accession>A0A838L4C9</accession>
<comment type="miscellaneous">
    <text evidence="8">The reaction proceeds by a bi uni uni bi ping pong mechanism.</text>
</comment>
<dbReference type="GO" id="GO:0015940">
    <property type="term" value="P:pantothenate biosynthetic process"/>
    <property type="evidence" value="ECO:0007669"/>
    <property type="project" value="UniProtKB-UniRule"/>
</dbReference>
<comment type="function">
    <text evidence="8">Catalyzes the condensation of pantoate with beta-alanine in an ATP-dependent reaction via a pantoyl-adenylate intermediate.</text>
</comment>
<keyword evidence="8" id="KW-0963">Cytoplasm</keyword>
<sequence length="287" mass="31022">MQIIRELSVLRDAVREYRSEGKRIALVPTMGALHAGHLALVEEGLRRADVVVTSIFVNPRQFAPNEDLDRYPRRERADAQLLEKANATILWAPTIEEMYPDGFATNVSVSGVSEVLDGAARPGHFDGVATVVLKLFNQVKPDVALFGEKDWQQLAVVRRMATDLDLELDIVGVPTVRDDQGLALSSRNAYLTEDELAKARILPRSLGEAAAAIGKGEPVAGALTAAVARLSEAGFDPIDYVSLRDAETLAPIEALGERPARLLAAARMGNARLIDNLPVTVSVSPSK</sequence>
<dbReference type="InterPro" id="IPR003721">
    <property type="entry name" value="Pantoate_ligase"/>
</dbReference>
<dbReference type="UniPathway" id="UPA00028">
    <property type="reaction ID" value="UER00005"/>
</dbReference>
<keyword evidence="5 8" id="KW-0547">Nucleotide-binding</keyword>
<protein>
    <recommendedName>
        <fullName evidence="8">Pantothenate synthetase</fullName>
        <shortName evidence="8">PS</shortName>
        <ecNumber evidence="8">6.3.2.1</ecNumber>
    </recommendedName>
    <alternativeName>
        <fullName evidence="8">Pantoate--beta-alanine ligase</fullName>
    </alternativeName>
    <alternativeName>
        <fullName evidence="8">Pantoate-activating enzyme</fullName>
    </alternativeName>
</protein>
<keyword evidence="6 8" id="KW-0067">ATP-binding</keyword>
<evidence type="ECO:0000256" key="5">
    <source>
        <dbReference type="ARBA" id="ARBA00022741"/>
    </source>
</evidence>
<dbReference type="PANTHER" id="PTHR21299">
    <property type="entry name" value="CYTIDYLATE KINASE/PANTOATE-BETA-ALANINE LIGASE"/>
    <property type="match status" value="1"/>
</dbReference>
<dbReference type="EC" id="6.3.2.1" evidence="8"/>
<dbReference type="RefSeq" id="WP_160366244.1">
    <property type="nucleotide sequence ID" value="NZ_JACEIB010000005.1"/>
</dbReference>
<organism evidence="9 10">
    <name type="scientific">Sphingomonas chungangi</name>
    <dbReference type="NCBI Taxonomy" id="2683589"/>
    <lineage>
        <taxon>Bacteria</taxon>
        <taxon>Pseudomonadati</taxon>
        <taxon>Pseudomonadota</taxon>
        <taxon>Alphaproteobacteria</taxon>
        <taxon>Sphingomonadales</taxon>
        <taxon>Sphingomonadaceae</taxon>
        <taxon>Sphingomonas</taxon>
    </lineage>
</organism>
<proteinExistence type="inferred from homology"/>
<feature type="active site" description="Proton donor" evidence="8">
    <location>
        <position position="37"/>
    </location>
</feature>
<dbReference type="FunFam" id="3.40.50.620:FF:000013">
    <property type="entry name" value="Pantothenate synthetase"/>
    <property type="match status" value="1"/>
</dbReference>
<feature type="binding site" evidence="8">
    <location>
        <position position="176"/>
    </location>
    <ligand>
        <name>ATP</name>
        <dbReference type="ChEBI" id="CHEBI:30616"/>
    </ligand>
</feature>
<keyword evidence="4 8" id="KW-0566">Pantothenate biosynthesis</keyword>
<comment type="pathway">
    <text evidence="1 8">Cofactor biosynthesis; (R)-pantothenate biosynthesis; (R)-pantothenate from (R)-pantoate and beta-alanine: step 1/1.</text>
</comment>
<dbReference type="Gene3D" id="3.30.1300.10">
    <property type="entry name" value="Pantoate-beta-alanine ligase, C-terminal domain"/>
    <property type="match status" value="1"/>
</dbReference>
<feature type="binding site" evidence="8">
    <location>
        <begin position="184"/>
        <end position="187"/>
    </location>
    <ligand>
        <name>ATP</name>
        <dbReference type="ChEBI" id="CHEBI:30616"/>
    </ligand>
</feature>
<evidence type="ECO:0000256" key="2">
    <source>
        <dbReference type="ARBA" id="ARBA00009256"/>
    </source>
</evidence>
<feature type="binding site" evidence="8">
    <location>
        <begin position="30"/>
        <end position="37"/>
    </location>
    <ligand>
        <name>ATP</name>
        <dbReference type="ChEBI" id="CHEBI:30616"/>
    </ligand>
</feature>
<comment type="subunit">
    <text evidence="8">Homodimer.</text>
</comment>